<evidence type="ECO:0008006" key="3">
    <source>
        <dbReference type="Google" id="ProtNLM"/>
    </source>
</evidence>
<protein>
    <recommendedName>
        <fullName evidence="3">PICALM interacting mitotic regulator</fullName>
    </recommendedName>
</protein>
<dbReference type="AlphaFoldDB" id="A0A8C3LS35"/>
<accession>A0A8C3LS35</accession>
<keyword evidence="2" id="KW-1185">Reference proteome</keyword>
<dbReference type="Proteomes" id="UP000694543">
    <property type="component" value="Unplaced"/>
</dbReference>
<reference evidence="1" key="2">
    <citation type="submission" date="2025-09" db="UniProtKB">
        <authorList>
            <consortium name="Ensembl"/>
        </authorList>
    </citation>
    <scope>IDENTIFICATION</scope>
</reference>
<evidence type="ECO:0000313" key="1">
    <source>
        <dbReference type="Ensembl" id="ENSCPIP00010012466.1"/>
    </source>
</evidence>
<dbReference type="InterPro" id="IPR009932">
    <property type="entry name" value="RCS1"/>
</dbReference>
<evidence type="ECO:0000313" key="2">
    <source>
        <dbReference type="Proteomes" id="UP000694543"/>
    </source>
</evidence>
<sequence length="298" mass="33357">MKNRNKMASMLQNVRATMDWQRHLLLADLENESPVPDKFKRKTSFSSLNTICMSLRKRIPLKQVELNFRETPLWENMEARKKSQVLQSITKTARNAFGTVSQKIQKTCQSPVHLTVTFPAEDIGSSSATSFSKKRTVQTPSFSMDSVTPAASSKCTPRSSRRCLLWPTRLSEHTKLKGFPSWRGEDAVPLLRSRKASAALKSLYSSPTPASRRIEEFDRELELVSSGIHQLKHLFWASDDDIVQGERQHAISNYCYSNGTKFAACASILGTSSGCQKAKKLHSAAGAWTEMAINTISL</sequence>
<dbReference type="Ensembl" id="ENSCPIT00010014774.1">
    <property type="protein sequence ID" value="ENSCPIP00010012466.1"/>
    <property type="gene ID" value="ENSCPIG00010009776.1"/>
</dbReference>
<name>A0A8C3LS35_CHRPC</name>
<dbReference type="Pfam" id="PF07326">
    <property type="entry name" value="RCS1"/>
    <property type="match status" value="1"/>
</dbReference>
<dbReference type="PANTHER" id="PTHR35819">
    <property type="entry name" value="PICALM INTERACTING MITOTIC REGULATOR PIMREG"/>
    <property type="match status" value="1"/>
</dbReference>
<dbReference type="PANTHER" id="PTHR35819:SF1">
    <property type="entry name" value="PROTEIN PIMREG"/>
    <property type="match status" value="1"/>
</dbReference>
<organism evidence="1 2">
    <name type="scientific">Chrysolophus pictus</name>
    <name type="common">Golden pheasant</name>
    <name type="synonym">Phasianus pictus</name>
    <dbReference type="NCBI Taxonomy" id="9089"/>
    <lineage>
        <taxon>Eukaryota</taxon>
        <taxon>Metazoa</taxon>
        <taxon>Chordata</taxon>
        <taxon>Craniata</taxon>
        <taxon>Vertebrata</taxon>
        <taxon>Euteleostomi</taxon>
        <taxon>Archelosauria</taxon>
        <taxon>Archosauria</taxon>
        <taxon>Dinosauria</taxon>
        <taxon>Saurischia</taxon>
        <taxon>Theropoda</taxon>
        <taxon>Coelurosauria</taxon>
        <taxon>Aves</taxon>
        <taxon>Neognathae</taxon>
        <taxon>Galloanserae</taxon>
        <taxon>Galliformes</taxon>
        <taxon>Phasianidae</taxon>
        <taxon>Phasianinae</taxon>
        <taxon>Chrysolophus</taxon>
    </lineage>
</organism>
<reference evidence="1" key="1">
    <citation type="submission" date="2025-08" db="UniProtKB">
        <authorList>
            <consortium name="Ensembl"/>
        </authorList>
    </citation>
    <scope>IDENTIFICATION</scope>
</reference>
<proteinExistence type="predicted"/>